<gene>
    <name evidence="2" type="ORF">JIN84_20410</name>
</gene>
<dbReference type="Proteomes" id="UP000600139">
    <property type="component" value="Unassembled WGS sequence"/>
</dbReference>
<feature type="region of interest" description="Disordered" evidence="1">
    <location>
        <begin position="1"/>
        <end position="28"/>
    </location>
</feature>
<evidence type="ECO:0000256" key="1">
    <source>
        <dbReference type="SAM" id="MobiDB-lite"/>
    </source>
</evidence>
<sequence>MKTDTESANENRDPITGEPGSHPIGTGVGSLAGAATGAFLGALGGPVGMAIGGVVGAVAGAATGHGLAEELDPTVEDAHWETNYRFQPYYLAGYDFGDYGPAYRVGYEGHARNRGRSFEESEQELASGWEETRGMSRLQWEHARPAVRDGWHRRDCATPGTTDRTGR</sequence>
<evidence type="ECO:0000313" key="2">
    <source>
        <dbReference type="EMBL" id="MBK1817997.1"/>
    </source>
</evidence>
<reference evidence="2" key="1">
    <citation type="submission" date="2021-01" db="EMBL/GenBank/DDBJ databases">
        <title>Modified the classification status of verrucomicrobia.</title>
        <authorList>
            <person name="Feng X."/>
        </authorList>
    </citation>
    <scope>NUCLEOTIDE SEQUENCE</scope>
    <source>
        <strain evidence="2">JCM 18052</strain>
    </source>
</reference>
<keyword evidence="3" id="KW-1185">Reference proteome</keyword>
<dbReference type="EMBL" id="JAENIK010000012">
    <property type="protein sequence ID" value="MBK1817997.1"/>
    <property type="molecule type" value="Genomic_DNA"/>
</dbReference>
<protein>
    <recommendedName>
        <fullName evidence="4">Glycine zipper domain-containing protein</fullName>
    </recommendedName>
</protein>
<evidence type="ECO:0008006" key="4">
    <source>
        <dbReference type="Google" id="ProtNLM"/>
    </source>
</evidence>
<accession>A0A934R809</accession>
<comment type="caution">
    <text evidence="2">The sequence shown here is derived from an EMBL/GenBank/DDBJ whole genome shotgun (WGS) entry which is preliminary data.</text>
</comment>
<proteinExistence type="predicted"/>
<dbReference type="RefSeq" id="WP_200352921.1">
    <property type="nucleotide sequence ID" value="NZ_BAABHZ010000001.1"/>
</dbReference>
<dbReference type="AlphaFoldDB" id="A0A934R809"/>
<name>A0A934R809_9BACT</name>
<evidence type="ECO:0000313" key="3">
    <source>
        <dbReference type="Proteomes" id="UP000600139"/>
    </source>
</evidence>
<organism evidence="2 3">
    <name type="scientific">Luteolibacter yonseiensis</name>
    <dbReference type="NCBI Taxonomy" id="1144680"/>
    <lineage>
        <taxon>Bacteria</taxon>
        <taxon>Pseudomonadati</taxon>
        <taxon>Verrucomicrobiota</taxon>
        <taxon>Verrucomicrobiia</taxon>
        <taxon>Verrucomicrobiales</taxon>
        <taxon>Verrucomicrobiaceae</taxon>
        <taxon>Luteolibacter</taxon>
    </lineage>
</organism>
<feature type="compositionally biased region" description="Basic and acidic residues" evidence="1">
    <location>
        <begin position="1"/>
        <end position="15"/>
    </location>
</feature>